<dbReference type="InterPro" id="IPR046886">
    <property type="entry name" value="RsmE_MTase_dom"/>
</dbReference>
<comment type="catalytic activity">
    <reaction evidence="11 12">
        <text>uridine(1498) in 16S rRNA + S-adenosyl-L-methionine = N(3)-methyluridine(1498) in 16S rRNA + S-adenosyl-L-homocysteine + H(+)</text>
        <dbReference type="Rhea" id="RHEA:42920"/>
        <dbReference type="Rhea" id="RHEA-COMP:10283"/>
        <dbReference type="Rhea" id="RHEA-COMP:10284"/>
        <dbReference type="ChEBI" id="CHEBI:15378"/>
        <dbReference type="ChEBI" id="CHEBI:57856"/>
        <dbReference type="ChEBI" id="CHEBI:59789"/>
        <dbReference type="ChEBI" id="CHEBI:65315"/>
        <dbReference type="ChEBI" id="CHEBI:74502"/>
        <dbReference type="EC" id="2.1.1.193"/>
    </reaction>
</comment>
<dbReference type="GO" id="GO:0070042">
    <property type="term" value="F:rRNA (uridine-N3-)-methyltransferase activity"/>
    <property type="evidence" value="ECO:0007669"/>
    <property type="project" value="TreeGrafter"/>
</dbReference>
<evidence type="ECO:0000256" key="10">
    <source>
        <dbReference type="ARBA" id="ARBA00025699"/>
    </source>
</evidence>
<dbReference type="AlphaFoldDB" id="A0A7C1F3F7"/>
<comment type="function">
    <text evidence="10 12">Specifically methylates the N3 position of the uracil ring of uridine 1498 (m3U1498) in 16S rRNA. Acts on the fully assembled 30S ribosomal subunit.</text>
</comment>
<keyword evidence="8 12" id="KW-0808">Transferase</keyword>
<comment type="similarity">
    <text evidence="2 12">Belongs to the RNA methyltransferase RsmE family.</text>
</comment>
<accession>A0A7C1F3F7</accession>
<dbReference type="PANTHER" id="PTHR30027">
    <property type="entry name" value="RIBOSOMAL RNA SMALL SUBUNIT METHYLTRANSFERASE E"/>
    <property type="match status" value="1"/>
</dbReference>
<reference evidence="15" key="1">
    <citation type="journal article" date="2020" name="mSystems">
        <title>Genome- and Community-Level Interaction Insights into Carbon Utilization and Element Cycling Functions of Hydrothermarchaeota in Hydrothermal Sediment.</title>
        <authorList>
            <person name="Zhou Z."/>
            <person name="Liu Y."/>
            <person name="Xu W."/>
            <person name="Pan J."/>
            <person name="Luo Z.H."/>
            <person name="Li M."/>
        </authorList>
    </citation>
    <scope>NUCLEOTIDE SEQUENCE [LARGE SCALE GENOMIC DNA]</scope>
    <source>
        <strain evidence="15">SpSt-301</strain>
    </source>
</reference>
<evidence type="ECO:0000313" key="15">
    <source>
        <dbReference type="EMBL" id="HDW51424.1"/>
    </source>
</evidence>
<comment type="caution">
    <text evidence="15">The sequence shown here is derived from an EMBL/GenBank/DDBJ whole genome shotgun (WGS) entry which is preliminary data.</text>
</comment>
<evidence type="ECO:0000256" key="8">
    <source>
        <dbReference type="ARBA" id="ARBA00022679"/>
    </source>
</evidence>
<comment type="subcellular location">
    <subcellularLocation>
        <location evidence="1 12">Cytoplasm</location>
    </subcellularLocation>
</comment>
<gene>
    <name evidence="15" type="ORF">ENQ35_01560</name>
</gene>
<evidence type="ECO:0000256" key="3">
    <source>
        <dbReference type="ARBA" id="ARBA00012328"/>
    </source>
</evidence>
<evidence type="ECO:0000256" key="11">
    <source>
        <dbReference type="ARBA" id="ARBA00047944"/>
    </source>
</evidence>
<dbReference type="Pfam" id="PF04452">
    <property type="entry name" value="Methyltrans_RNA"/>
    <property type="match status" value="1"/>
</dbReference>
<evidence type="ECO:0000256" key="9">
    <source>
        <dbReference type="ARBA" id="ARBA00022691"/>
    </source>
</evidence>
<dbReference type="GO" id="GO:0005737">
    <property type="term" value="C:cytoplasm"/>
    <property type="evidence" value="ECO:0007669"/>
    <property type="project" value="UniProtKB-SubCell"/>
</dbReference>
<dbReference type="NCBIfam" id="TIGR00046">
    <property type="entry name" value="RsmE family RNA methyltransferase"/>
    <property type="match status" value="1"/>
</dbReference>
<name>A0A7C1F3F7_9THEO</name>
<dbReference type="InterPro" id="IPR029028">
    <property type="entry name" value="Alpha/beta_knot_MTases"/>
</dbReference>
<sequence>MTRLFVPPAQWQGKYAVVQGADVKYLTRVLRLGPGDTVTIFDGEGRIWEAVIDTVRGAQAVLNLTRALVQDVEPRVHVTLLQAVPKGDKMDLVVQKTTELGVARIVPVLTERVVVRFEGHRAVAKQKRWQKIAQEAARQSGRITVPVVDGICTFREALTLFAKEDSLGIMPWEGEEKLSLRAVLAGKEPARVTLFVGPEGGFSRAEVEAARDAGFYSVSLGRRILRTETAGVVVLALVLYSLGELA</sequence>
<dbReference type="InterPro" id="IPR046887">
    <property type="entry name" value="RsmE_PUA-like"/>
</dbReference>
<dbReference type="InterPro" id="IPR029026">
    <property type="entry name" value="tRNA_m1G_MTases_N"/>
</dbReference>
<dbReference type="PIRSF" id="PIRSF015601">
    <property type="entry name" value="MTase_slr0722"/>
    <property type="match status" value="1"/>
</dbReference>
<dbReference type="CDD" id="cd18084">
    <property type="entry name" value="RsmE-like"/>
    <property type="match status" value="1"/>
</dbReference>
<evidence type="ECO:0000256" key="1">
    <source>
        <dbReference type="ARBA" id="ARBA00004496"/>
    </source>
</evidence>
<keyword evidence="5 12" id="KW-0963">Cytoplasm</keyword>
<keyword evidence="6 12" id="KW-0698">rRNA processing</keyword>
<evidence type="ECO:0000259" key="13">
    <source>
        <dbReference type="Pfam" id="PF04452"/>
    </source>
</evidence>
<dbReference type="SUPFAM" id="SSF75217">
    <property type="entry name" value="alpha/beta knot"/>
    <property type="match status" value="1"/>
</dbReference>
<dbReference type="InterPro" id="IPR006700">
    <property type="entry name" value="RsmE"/>
</dbReference>
<dbReference type="EC" id="2.1.1.193" evidence="3 12"/>
<evidence type="ECO:0000256" key="4">
    <source>
        <dbReference type="ARBA" id="ARBA00013673"/>
    </source>
</evidence>
<dbReference type="NCBIfam" id="NF008692">
    <property type="entry name" value="PRK11713.1-5"/>
    <property type="match status" value="1"/>
</dbReference>
<keyword evidence="7 12" id="KW-0489">Methyltransferase</keyword>
<evidence type="ECO:0000259" key="14">
    <source>
        <dbReference type="Pfam" id="PF20260"/>
    </source>
</evidence>
<keyword evidence="9 12" id="KW-0949">S-adenosyl-L-methionine</keyword>
<dbReference type="EMBL" id="DSMV01000101">
    <property type="protein sequence ID" value="HDW51424.1"/>
    <property type="molecule type" value="Genomic_DNA"/>
</dbReference>
<dbReference type="Pfam" id="PF20260">
    <property type="entry name" value="PUA_4"/>
    <property type="match status" value="1"/>
</dbReference>
<evidence type="ECO:0000256" key="7">
    <source>
        <dbReference type="ARBA" id="ARBA00022603"/>
    </source>
</evidence>
<dbReference type="Gene3D" id="3.40.1280.10">
    <property type="match status" value="1"/>
</dbReference>
<dbReference type="SUPFAM" id="SSF88697">
    <property type="entry name" value="PUA domain-like"/>
    <property type="match status" value="1"/>
</dbReference>
<evidence type="ECO:0000256" key="5">
    <source>
        <dbReference type="ARBA" id="ARBA00022490"/>
    </source>
</evidence>
<organism evidence="15">
    <name type="scientific">Ammonifex degensii</name>
    <dbReference type="NCBI Taxonomy" id="42838"/>
    <lineage>
        <taxon>Bacteria</taxon>
        <taxon>Bacillati</taxon>
        <taxon>Bacillota</taxon>
        <taxon>Clostridia</taxon>
        <taxon>Thermoanaerobacterales</taxon>
        <taxon>Thermoanaerobacteraceae</taxon>
        <taxon>Ammonifex</taxon>
    </lineage>
</organism>
<dbReference type="PANTHER" id="PTHR30027:SF3">
    <property type="entry name" value="16S RRNA (URACIL(1498)-N(3))-METHYLTRANSFERASE"/>
    <property type="match status" value="1"/>
</dbReference>
<feature type="domain" description="Ribosomal RNA small subunit methyltransferase E methyltransferase" evidence="13">
    <location>
        <begin position="74"/>
        <end position="238"/>
    </location>
</feature>
<proteinExistence type="inferred from homology"/>
<feature type="domain" description="Ribosomal RNA small subunit methyltransferase E PUA-like" evidence="14">
    <location>
        <begin position="19"/>
        <end position="52"/>
    </location>
</feature>
<evidence type="ECO:0000256" key="12">
    <source>
        <dbReference type="PIRNR" id="PIRNR015601"/>
    </source>
</evidence>
<dbReference type="GO" id="GO:0070475">
    <property type="term" value="P:rRNA base methylation"/>
    <property type="evidence" value="ECO:0007669"/>
    <property type="project" value="TreeGrafter"/>
</dbReference>
<evidence type="ECO:0000256" key="2">
    <source>
        <dbReference type="ARBA" id="ARBA00005528"/>
    </source>
</evidence>
<evidence type="ECO:0000256" key="6">
    <source>
        <dbReference type="ARBA" id="ARBA00022552"/>
    </source>
</evidence>
<dbReference type="InterPro" id="IPR015947">
    <property type="entry name" value="PUA-like_sf"/>
</dbReference>
<protein>
    <recommendedName>
        <fullName evidence="4 12">Ribosomal RNA small subunit methyltransferase E</fullName>
        <ecNumber evidence="3 12">2.1.1.193</ecNumber>
    </recommendedName>
</protein>